<protein>
    <recommendedName>
        <fullName evidence="4">DUF304 domain-containing protein</fullName>
    </recommendedName>
</protein>
<reference evidence="3" key="1">
    <citation type="submission" date="2018-11" db="EMBL/GenBank/DDBJ databases">
        <title>Proposal to divide the Flavobacteriaceae and reorganize its genera based on Amino Acid Identity values calculated from whole genome sequences.</title>
        <authorList>
            <person name="Nicholson A.C."/>
            <person name="Gulvik C.A."/>
            <person name="Whitney A.M."/>
            <person name="Humrighouse B.W."/>
            <person name="Bell M."/>
            <person name="Holmes B."/>
            <person name="Steigerwalt A.G."/>
            <person name="Villarma A."/>
            <person name="Sheth M."/>
            <person name="Batra D."/>
            <person name="Pryor J."/>
            <person name="Bernardet J.-F."/>
            <person name="Hugo C."/>
            <person name="Kampfer P."/>
            <person name="Newman J.D."/>
            <person name="McQuiston J.R."/>
        </authorList>
    </citation>
    <scope>NUCLEOTIDE SEQUENCE [LARGE SCALE GENOMIC DNA]</scope>
    <source>
        <strain evidence="3">G0081</strain>
    </source>
</reference>
<dbReference type="Proteomes" id="UP000270185">
    <property type="component" value="Chromosome"/>
</dbReference>
<evidence type="ECO:0000256" key="1">
    <source>
        <dbReference type="SAM" id="Phobius"/>
    </source>
</evidence>
<dbReference type="KEGG" id="ccas:EIB73_02980"/>
<keyword evidence="1" id="KW-1133">Transmembrane helix</keyword>
<dbReference type="AlphaFoldDB" id="A0A3G8XKF2"/>
<dbReference type="OrthoDB" id="1452926at2"/>
<evidence type="ECO:0008006" key="4">
    <source>
        <dbReference type="Google" id="ProtNLM"/>
    </source>
</evidence>
<sequence length="162" mass="19063">MRLNNRNKAVYYNFIVSVVAMLLFCGIVAFLMEKYIYNLLGWESGLFLIIPILFAAVFYFRGRQIFEYDSDGEALNFKNRNVVSFLDKALNDEFPKYKLISYEIVDAIILKRLYITISSKRNNSVILKYDISYLNKKELNDLKISLSKVVKNNREQKRENIS</sequence>
<keyword evidence="1" id="KW-0812">Transmembrane</keyword>
<feature type="transmembrane region" description="Helical" evidence="1">
    <location>
        <begin position="44"/>
        <end position="60"/>
    </location>
</feature>
<feature type="transmembrane region" description="Helical" evidence="1">
    <location>
        <begin position="12"/>
        <end position="32"/>
    </location>
</feature>
<keyword evidence="3" id="KW-1185">Reference proteome</keyword>
<name>A0A3G8XKF2_9FLAO</name>
<dbReference type="RefSeq" id="WP_125022494.1">
    <property type="nucleotide sequence ID" value="NZ_CP034159.1"/>
</dbReference>
<organism evidence="2 3">
    <name type="scientific">Kaistella carnis</name>
    <dbReference type="NCBI Taxonomy" id="1241979"/>
    <lineage>
        <taxon>Bacteria</taxon>
        <taxon>Pseudomonadati</taxon>
        <taxon>Bacteroidota</taxon>
        <taxon>Flavobacteriia</taxon>
        <taxon>Flavobacteriales</taxon>
        <taxon>Weeksellaceae</taxon>
        <taxon>Chryseobacterium group</taxon>
        <taxon>Kaistella</taxon>
    </lineage>
</organism>
<evidence type="ECO:0000313" key="2">
    <source>
        <dbReference type="EMBL" id="AZI32207.1"/>
    </source>
</evidence>
<keyword evidence="1" id="KW-0472">Membrane</keyword>
<evidence type="ECO:0000313" key="3">
    <source>
        <dbReference type="Proteomes" id="UP000270185"/>
    </source>
</evidence>
<accession>A0A3G8XKF2</accession>
<gene>
    <name evidence="2" type="ORF">EIB73_02980</name>
</gene>
<proteinExistence type="predicted"/>
<dbReference type="EMBL" id="CP034159">
    <property type="protein sequence ID" value="AZI32207.1"/>
    <property type="molecule type" value="Genomic_DNA"/>
</dbReference>